<keyword evidence="3" id="KW-1185">Reference proteome</keyword>
<comment type="caution">
    <text evidence="2">The sequence shown here is derived from an EMBL/GenBank/DDBJ whole genome shotgun (WGS) entry which is preliminary data.</text>
</comment>
<feature type="non-terminal residue" evidence="2">
    <location>
        <position position="105"/>
    </location>
</feature>
<dbReference type="OrthoDB" id="6724830at2759"/>
<dbReference type="AlphaFoldDB" id="A0A2T7NWL2"/>
<protein>
    <submittedName>
        <fullName evidence="2">Uncharacterized protein</fullName>
    </submittedName>
</protein>
<proteinExistence type="predicted"/>
<dbReference type="Proteomes" id="UP000245119">
    <property type="component" value="Linkage Group LG8"/>
</dbReference>
<organism evidence="2 3">
    <name type="scientific">Pomacea canaliculata</name>
    <name type="common">Golden apple snail</name>
    <dbReference type="NCBI Taxonomy" id="400727"/>
    <lineage>
        <taxon>Eukaryota</taxon>
        <taxon>Metazoa</taxon>
        <taxon>Spiralia</taxon>
        <taxon>Lophotrochozoa</taxon>
        <taxon>Mollusca</taxon>
        <taxon>Gastropoda</taxon>
        <taxon>Caenogastropoda</taxon>
        <taxon>Architaenioglossa</taxon>
        <taxon>Ampullarioidea</taxon>
        <taxon>Ampullariidae</taxon>
        <taxon>Pomacea</taxon>
    </lineage>
</organism>
<name>A0A2T7NWL2_POMCA</name>
<evidence type="ECO:0000313" key="3">
    <source>
        <dbReference type="Proteomes" id="UP000245119"/>
    </source>
</evidence>
<sequence length="105" mass="11559">VPTSGKWTWKEDICGLEFVSYSPNADKGKRGKKLDARRGLEGTNRPSSSRGPHGRGQGHYHMATGTKSKKDQAEHTSVLLDDIKAVAVDMIFDTRSIPESFDSLL</sequence>
<evidence type="ECO:0000313" key="2">
    <source>
        <dbReference type="EMBL" id="PVD25561.1"/>
    </source>
</evidence>
<accession>A0A2T7NWL2</accession>
<feature type="non-terminal residue" evidence="2">
    <location>
        <position position="1"/>
    </location>
</feature>
<reference evidence="2 3" key="1">
    <citation type="submission" date="2018-04" db="EMBL/GenBank/DDBJ databases">
        <title>The genome of golden apple snail Pomacea canaliculata provides insight into stress tolerance and invasive adaptation.</title>
        <authorList>
            <person name="Liu C."/>
            <person name="Liu B."/>
            <person name="Ren Y."/>
            <person name="Zhang Y."/>
            <person name="Wang H."/>
            <person name="Li S."/>
            <person name="Jiang F."/>
            <person name="Yin L."/>
            <person name="Zhang G."/>
            <person name="Qian W."/>
            <person name="Fan W."/>
        </authorList>
    </citation>
    <scope>NUCLEOTIDE SEQUENCE [LARGE SCALE GENOMIC DNA]</scope>
    <source>
        <strain evidence="2">SZHN2017</strain>
        <tissue evidence="2">Muscle</tissue>
    </source>
</reference>
<dbReference type="EMBL" id="PZQS01000008">
    <property type="protein sequence ID" value="PVD25561.1"/>
    <property type="molecule type" value="Genomic_DNA"/>
</dbReference>
<gene>
    <name evidence="2" type="ORF">C0Q70_13217</name>
</gene>
<evidence type="ECO:0000256" key="1">
    <source>
        <dbReference type="SAM" id="MobiDB-lite"/>
    </source>
</evidence>
<feature type="region of interest" description="Disordered" evidence="1">
    <location>
        <begin position="21"/>
        <end position="73"/>
    </location>
</feature>